<feature type="region of interest" description="Disordered" evidence="3">
    <location>
        <begin position="89"/>
        <end position="129"/>
    </location>
</feature>
<dbReference type="Gene3D" id="4.10.240.10">
    <property type="entry name" value="Zn(2)-C6 fungal-type DNA-binding domain"/>
    <property type="match status" value="1"/>
</dbReference>
<evidence type="ECO:0000256" key="2">
    <source>
        <dbReference type="ARBA" id="ARBA00023242"/>
    </source>
</evidence>
<dbReference type="PROSITE" id="PS00463">
    <property type="entry name" value="ZN2_CY6_FUNGAL_1"/>
    <property type="match status" value="1"/>
</dbReference>
<evidence type="ECO:0000313" key="5">
    <source>
        <dbReference type="EMBL" id="KIM93403.1"/>
    </source>
</evidence>
<name>A0A0C3C3C6_OIDMZ</name>
<dbReference type="GO" id="GO:0000976">
    <property type="term" value="F:transcription cis-regulatory region binding"/>
    <property type="evidence" value="ECO:0007669"/>
    <property type="project" value="TreeGrafter"/>
</dbReference>
<feature type="domain" description="Zn(2)-C6 fungal-type" evidence="4">
    <location>
        <begin position="10"/>
        <end position="38"/>
    </location>
</feature>
<dbReference type="STRING" id="913774.A0A0C3C3C6"/>
<dbReference type="GO" id="GO:0045944">
    <property type="term" value="P:positive regulation of transcription by RNA polymerase II"/>
    <property type="evidence" value="ECO:0007669"/>
    <property type="project" value="TreeGrafter"/>
</dbReference>
<accession>A0A0C3C3C6</accession>
<evidence type="ECO:0000256" key="3">
    <source>
        <dbReference type="SAM" id="MobiDB-lite"/>
    </source>
</evidence>
<reference evidence="5 6" key="1">
    <citation type="submission" date="2014-04" db="EMBL/GenBank/DDBJ databases">
        <authorList>
            <consortium name="DOE Joint Genome Institute"/>
            <person name="Kuo A."/>
            <person name="Martino E."/>
            <person name="Perotto S."/>
            <person name="Kohler A."/>
            <person name="Nagy L.G."/>
            <person name="Floudas D."/>
            <person name="Copeland A."/>
            <person name="Barry K.W."/>
            <person name="Cichocki N."/>
            <person name="Veneault-Fourrey C."/>
            <person name="LaButti K."/>
            <person name="Lindquist E.A."/>
            <person name="Lipzen A."/>
            <person name="Lundell T."/>
            <person name="Morin E."/>
            <person name="Murat C."/>
            <person name="Sun H."/>
            <person name="Tunlid A."/>
            <person name="Henrissat B."/>
            <person name="Grigoriev I.V."/>
            <person name="Hibbett D.S."/>
            <person name="Martin F."/>
            <person name="Nordberg H.P."/>
            <person name="Cantor M.N."/>
            <person name="Hua S.X."/>
        </authorList>
    </citation>
    <scope>NUCLEOTIDE SEQUENCE [LARGE SCALE GENOMIC DNA]</scope>
    <source>
        <strain evidence="5 6">Zn</strain>
    </source>
</reference>
<dbReference type="EMBL" id="KN832895">
    <property type="protein sequence ID" value="KIM93403.1"/>
    <property type="molecule type" value="Genomic_DNA"/>
</dbReference>
<dbReference type="CDD" id="cd00067">
    <property type="entry name" value="GAL4"/>
    <property type="match status" value="1"/>
</dbReference>
<dbReference type="Pfam" id="PF11951">
    <property type="entry name" value="Fungal_trans_2"/>
    <property type="match status" value="1"/>
</dbReference>
<protein>
    <recommendedName>
        <fullName evidence="4">Zn(2)-C6 fungal-type domain-containing protein</fullName>
    </recommendedName>
</protein>
<comment type="subcellular location">
    <subcellularLocation>
        <location evidence="1">Nucleus</location>
    </subcellularLocation>
</comment>
<keyword evidence="6" id="KW-1185">Reference proteome</keyword>
<dbReference type="SUPFAM" id="SSF57701">
    <property type="entry name" value="Zn2/Cys6 DNA-binding domain"/>
    <property type="match status" value="1"/>
</dbReference>
<dbReference type="GO" id="GO:0000981">
    <property type="term" value="F:DNA-binding transcription factor activity, RNA polymerase II-specific"/>
    <property type="evidence" value="ECO:0007669"/>
    <property type="project" value="InterPro"/>
</dbReference>
<dbReference type="OrthoDB" id="5213892at2759"/>
<keyword evidence="2" id="KW-0539">Nucleus</keyword>
<dbReference type="PROSITE" id="PS50048">
    <property type="entry name" value="ZN2_CY6_FUNGAL_2"/>
    <property type="match status" value="1"/>
</dbReference>
<evidence type="ECO:0000259" key="4">
    <source>
        <dbReference type="PROSITE" id="PS50048"/>
    </source>
</evidence>
<dbReference type="SMART" id="SM00066">
    <property type="entry name" value="GAL4"/>
    <property type="match status" value="1"/>
</dbReference>
<sequence>MNRLLRSKQGCWTCRLRRKKCDERRPICAACESLAIFCHGYGPRPDWMDNGGKEKAMANDIKKAASRQIIGSQRFRLVPKLLMASPAGPSSYGNTSNAGRKAIGPVRNSPHRTVDRGTAPTRPELQDDNIVSKSPLLPTMTSTETVLLMHFLDKVFPLQYPLYTPNIIQGGRGWVLSLLLRNAPLYHAALALSALHRKSSLLVANREKWRMVSETQQETHLSICLTEFQNSIRNLDQWLKEEKKGDILGIMASIVQLVYFELFSGNCSTWHIHLRAATDLFRGPYMDRWVSLKLMGPSNATSLPDTTSDEDNFLVPEDEAASRFLWGVVIWLDIISCVTTGKSPRLLSVHDDAISASSQIQLENIMGCKNWVMLQMSNIAALQEHKTRATRDGSIDATAFEKRADVIRKELQNWLTADFLEHLRITNLDPPPSNLVVPSTALVTRMFALTAFIYHHVVVSGFQLQTDELNTTIWEAMTLLRTLVPITSMHTIVCPLYIIGCVAKGEDKDFFRNIFSKAPLLEPSLVHRSKILAILEQIWHVRDTTPDGWTWEESIRLSNSSLLLV</sequence>
<evidence type="ECO:0000313" key="6">
    <source>
        <dbReference type="Proteomes" id="UP000054321"/>
    </source>
</evidence>
<dbReference type="Pfam" id="PF00172">
    <property type="entry name" value="Zn_clus"/>
    <property type="match status" value="1"/>
</dbReference>
<dbReference type="InterPro" id="IPR036864">
    <property type="entry name" value="Zn2-C6_fun-type_DNA-bd_sf"/>
</dbReference>
<dbReference type="Proteomes" id="UP000054321">
    <property type="component" value="Unassembled WGS sequence"/>
</dbReference>
<organism evidence="5 6">
    <name type="scientific">Oidiodendron maius (strain Zn)</name>
    <dbReference type="NCBI Taxonomy" id="913774"/>
    <lineage>
        <taxon>Eukaryota</taxon>
        <taxon>Fungi</taxon>
        <taxon>Dikarya</taxon>
        <taxon>Ascomycota</taxon>
        <taxon>Pezizomycotina</taxon>
        <taxon>Leotiomycetes</taxon>
        <taxon>Leotiomycetes incertae sedis</taxon>
        <taxon>Myxotrichaceae</taxon>
        <taxon>Oidiodendron</taxon>
    </lineage>
</organism>
<dbReference type="InterPro" id="IPR021858">
    <property type="entry name" value="Fun_TF"/>
</dbReference>
<dbReference type="GO" id="GO:0008270">
    <property type="term" value="F:zinc ion binding"/>
    <property type="evidence" value="ECO:0007669"/>
    <property type="project" value="InterPro"/>
</dbReference>
<proteinExistence type="predicted"/>
<dbReference type="AlphaFoldDB" id="A0A0C3C3C6"/>
<gene>
    <name evidence="5" type="ORF">OIDMADRAFT_106905</name>
</gene>
<evidence type="ECO:0000256" key="1">
    <source>
        <dbReference type="ARBA" id="ARBA00004123"/>
    </source>
</evidence>
<dbReference type="PANTHER" id="PTHR37534:SF26">
    <property type="entry name" value="TRANSCRIPTION FACTOR, PUTATIVE-RELATED"/>
    <property type="match status" value="1"/>
</dbReference>
<dbReference type="InParanoid" id="A0A0C3C3C6"/>
<dbReference type="InterPro" id="IPR001138">
    <property type="entry name" value="Zn2Cys6_DnaBD"/>
</dbReference>
<reference evidence="6" key="2">
    <citation type="submission" date="2015-01" db="EMBL/GenBank/DDBJ databases">
        <title>Evolutionary Origins and Diversification of the Mycorrhizal Mutualists.</title>
        <authorList>
            <consortium name="DOE Joint Genome Institute"/>
            <consortium name="Mycorrhizal Genomics Consortium"/>
            <person name="Kohler A."/>
            <person name="Kuo A."/>
            <person name="Nagy L.G."/>
            <person name="Floudas D."/>
            <person name="Copeland A."/>
            <person name="Barry K.W."/>
            <person name="Cichocki N."/>
            <person name="Veneault-Fourrey C."/>
            <person name="LaButti K."/>
            <person name="Lindquist E.A."/>
            <person name="Lipzen A."/>
            <person name="Lundell T."/>
            <person name="Morin E."/>
            <person name="Murat C."/>
            <person name="Riley R."/>
            <person name="Ohm R."/>
            <person name="Sun H."/>
            <person name="Tunlid A."/>
            <person name="Henrissat B."/>
            <person name="Grigoriev I.V."/>
            <person name="Hibbett D.S."/>
            <person name="Martin F."/>
        </authorList>
    </citation>
    <scope>NUCLEOTIDE SEQUENCE [LARGE SCALE GENOMIC DNA]</scope>
    <source>
        <strain evidence="6">Zn</strain>
    </source>
</reference>
<dbReference type="PANTHER" id="PTHR37534">
    <property type="entry name" value="TRANSCRIPTIONAL ACTIVATOR PROTEIN UGA3"/>
    <property type="match status" value="1"/>
</dbReference>
<dbReference type="HOGENOM" id="CLU_019313_1_0_1"/>
<dbReference type="GO" id="GO:0005634">
    <property type="term" value="C:nucleus"/>
    <property type="evidence" value="ECO:0007669"/>
    <property type="project" value="UniProtKB-SubCell"/>
</dbReference>